<dbReference type="SUPFAM" id="SSF101447">
    <property type="entry name" value="Formin homology 2 domain (FH2 domain)"/>
    <property type="match status" value="1"/>
</dbReference>
<dbReference type="EMBL" id="GL833124">
    <property type="protein sequence ID" value="EGB10095.1"/>
    <property type="molecule type" value="Genomic_DNA"/>
</dbReference>
<dbReference type="SMART" id="SM01052">
    <property type="entry name" value="CAP_GLY"/>
    <property type="match status" value="1"/>
</dbReference>
<keyword evidence="1" id="KW-0106">Calcium</keyword>
<sequence length="2277" mass="243894">MDQAMAKSASEPTIQTYAPGSPGKGGATASTVSLRSLDSRPVFTRPSETDVLGRPRLKPIRVRLAQRSRMKDGADAARAELDKITRQLETGMSAGEYSETAYTQKMSEADQRFRLKKLQEAMSRRSATEERILSLKRTMKDFLKSHGTDSARELKRAFAVADVDHSGELDYNEFKNAVRNYGLRQLSSGSLRTLFDSFDFDASGSISHGEFVKSLRDIPEHTPSSDDHGVSRRGGPLVRTSILEPRRVGYEATPPTLELGPLHVGVAYQTTLTVLNTGDTDLRLTVKLAGFDGARDKNPVRVVARPCGPLAPGLRARAVMEILVRAPGDLSLQVMVSSGSQVLEVPLSATFHRRDADATPMSSRIDDATVRTALPKYVRRLTTKRDAPSGVARACADVVWPSLHEQWTQIQRQTGEASLLLSEMAALRTCPQKDLNSVSVRLKRFRAKANTKLIVQGDAAAKRQMLFVASGVGDVYIELPNQPMPLHVLTIRAPFYIGEGSVISKEVPSATVIATTACEGFSLAENEAEELISKNNMTLSLIRRDMLQRKFERTCAAGGGLLKCNFTDTSFVAALLDYARAETRHEPKALFMCRHLSFEKQCEDINATLHGDTPAPERGLRFDNCLVLCDEIWKDFIRPPAAKGAVRPPKGRSVLGNNLVPEERVQGMVQKRHAARVKSDIPLLSKIYEDLAKDVDVVLKRAVLTDFVTSPQYKEWLALKFPIIDKRSDEGPDDDQSERRPSIDFDLPELRRKSRQLKPKIDWSSHRSINKSLAKFTVANDDDEPSYAKSAVAAKRRAALEFSREKSRRATALLAAQRRATAAASPSYAFGSKTRTPPDARRPRATNGHKGRTYQEILSGGGGRDDGGRRRREARRRVDAEADEAHVVRELYAGARVDVFDRKGRPRRLDCGRLRYLGPTTFSSGRQVWCGIELDMAFGAHDGEVEGTRYFGPTAALSGLMVPAELVKCVPGQPTAEAFAATEAAERAADVQAAAAGGAAAAAAPAAPAAPAAAAAPAAPPPPPKAADEALAKLRAMPELAKYFKMLGVGVPRSAVAQKMAADGVAGALCDAMEGKAAASGAPAGGAKAATAGAPATAASAPSKKTFRALHWNPLDAAAAALSLYGVRSRASTLGAAAFDARGRDAARLRVAFGKREVPAVVQRHAGSRRLTFGGVAAALSLGGRRARHRAARPRETLDGRRTMNVSIMLGKLVGDGEKFASPRAVCRALMRCGDAGMTADQLELVLSMAPTPKERDMLAGRFDAAGAYAHDGAEPAVPPPEAMLAEIGAVPLYRERADAELLVRTALPRLAVVLADAALRVKACRCVVGSDSLRRCLETFLGVTNAMRVTESRGIELGSLLALARAKADDAAAVNAGGTDFEGAPRRAGRKRTFLDFVVETLCARGERGALGFAAPFARGDVVVAARPRRRRRLDAGKRVTLSDDDSGDESCGGFEDDDYNSSNSDDDDGDDDDDDDAEAARRERAAARRLLRAARWLPGAFLARDNGTVTACAEAVVARSRLHGGLARAASRGEPRELAVVVGAIRRRVAAARAVAAADVEASVIAEREAAQKAAKAALDAEKARVEAALRAAAERRAREAASMAAEDAAERARIRFGHWRRARRGALTALGVLCAAARDHDRARAERQRDKNRESAARTPDSEGRRTPPPDRKSAKPVEQKPRTEPREWARQRREKMERAAALRAQRNDVRADDGEERDDGSGSVESSRSWASSAKSGQNPGGVANGSTFLSRMRQQPRRKVRAYVRPPCSWRPPPRVAAALLACADCECAPDGALAAGFVWAGHVLEDRAERVAHARDVEAQLEAKRLEEQQRRLSGRRPPPSSYAYARPKPEPEKPPAREPKSTYARERAAPPEDPLLVDPTDVKNPFFGFVERFLSLATPAMALFDAGDRRLAAAVAGASDLRARASKANSPRAAPKKQRSTAAKLFRSAETDDPRGALAAMFAARGGGAPAAAAPRANLLAALSNGGRASLRKTAPKAAADIPAHLTFDARRAAGLALGADVEGLVAALDAADAAVAAAAAHGQALRVYLGCAHKEPADAALAAVGHLARLAEASLAGRPADADTSDSDDGERRRPLRVGDVVLTRFGAGVVEARRPAATAAAPRRVVVRCLGWRAKVELEKGDVGRPPCAVGTRLGPATLLNAARVGDGGGREVAVRVDGAAEPVYVAPETLAWRAPRPRPRRERRRPPPARAEAPAAGDGAADDGAADDASDRSDRGSDPPSRRASRASNDDSSDVSDIEALGSFLEI</sequence>
<evidence type="ECO:0000259" key="5">
    <source>
        <dbReference type="PROSITE" id="PS50245"/>
    </source>
</evidence>
<dbReference type="InterPro" id="IPR042201">
    <property type="entry name" value="FH2_Formin_sf"/>
</dbReference>
<dbReference type="InterPro" id="IPR000595">
    <property type="entry name" value="cNMP-bd_dom"/>
</dbReference>
<dbReference type="PROSITE" id="PS00018">
    <property type="entry name" value="EF_HAND_1"/>
    <property type="match status" value="2"/>
</dbReference>
<keyword evidence="7" id="KW-1185">Reference proteome</keyword>
<evidence type="ECO:0000313" key="7">
    <source>
        <dbReference type="Proteomes" id="UP000002729"/>
    </source>
</evidence>
<feature type="region of interest" description="Disordered" evidence="2">
    <location>
        <begin position="728"/>
        <end position="747"/>
    </location>
</feature>
<dbReference type="GO" id="GO:0071203">
    <property type="term" value="C:WASH complex"/>
    <property type="evidence" value="ECO:0007669"/>
    <property type="project" value="InterPro"/>
</dbReference>
<reference evidence="6 7" key="1">
    <citation type="journal article" date="2011" name="Proc. Natl. Acad. Sci. U.S.A.">
        <title>Niche of harmful alga Aureococcus anophagefferens revealed through ecogenomics.</title>
        <authorList>
            <person name="Gobler C.J."/>
            <person name="Berry D.L."/>
            <person name="Dyhrman S.T."/>
            <person name="Wilhelm S.W."/>
            <person name="Salamov A."/>
            <person name="Lobanov A.V."/>
            <person name="Zhang Y."/>
            <person name="Collier J.L."/>
            <person name="Wurch L.L."/>
            <person name="Kustka A.B."/>
            <person name="Dill B.D."/>
            <person name="Shah M."/>
            <person name="VerBerkmoes N.C."/>
            <person name="Kuo A."/>
            <person name="Terry A."/>
            <person name="Pangilinan J."/>
            <person name="Lindquist E.A."/>
            <person name="Lucas S."/>
            <person name="Paulsen I.T."/>
            <person name="Hattenrath-Lehmann T.K."/>
            <person name="Talmage S.C."/>
            <person name="Walker E.A."/>
            <person name="Koch F."/>
            <person name="Burson A.M."/>
            <person name="Marcoval M.A."/>
            <person name="Tang Y.Z."/>
            <person name="Lecleir G.R."/>
            <person name="Coyne K.J."/>
            <person name="Berg G.M."/>
            <person name="Bertrand E.M."/>
            <person name="Saito M.A."/>
            <person name="Gladyshev V.N."/>
            <person name="Grigoriev I.V."/>
        </authorList>
    </citation>
    <scope>NUCLEOTIDE SEQUENCE [LARGE SCALE GENOMIC DNA]</scope>
    <source>
        <strain evidence="7">CCMP 1984</strain>
    </source>
</reference>
<dbReference type="Pfam" id="PF13499">
    <property type="entry name" value="EF-hand_7"/>
    <property type="match status" value="1"/>
</dbReference>
<dbReference type="Proteomes" id="UP000002729">
    <property type="component" value="Unassembled WGS sequence"/>
</dbReference>
<organism evidence="7">
    <name type="scientific">Aureococcus anophagefferens</name>
    <name type="common">Harmful bloom alga</name>
    <dbReference type="NCBI Taxonomy" id="44056"/>
    <lineage>
        <taxon>Eukaryota</taxon>
        <taxon>Sar</taxon>
        <taxon>Stramenopiles</taxon>
        <taxon>Ochrophyta</taxon>
        <taxon>Pelagophyceae</taxon>
        <taxon>Pelagomonadales</taxon>
        <taxon>Pelagomonadaceae</taxon>
        <taxon>Aureococcus</taxon>
    </lineage>
</organism>
<dbReference type="PANTHER" id="PTHR45733">
    <property type="entry name" value="FORMIN-J"/>
    <property type="match status" value="1"/>
</dbReference>
<feature type="compositionally biased region" description="Basic and acidic residues" evidence="2">
    <location>
        <begin position="2239"/>
        <end position="2251"/>
    </location>
</feature>
<name>F0Y4B8_AURAN</name>
<feature type="region of interest" description="Disordered" evidence="2">
    <location>
        <begin position="2204"/>
        <end position="2277"/>
    </location>
</feature>
<dbReference type="InterPro" id="IPR036859">
    <property type="entry name" value="CAP-Gly_dom_sf"/>
</dbReference>
<dbReference type="Pfam" id="PF10152">
    <property type="entry name" value="CCDC53"/>
    <property type="match status" value="1"/>
</dbReference>
<dbReference type="SUPFAM" id="SSF51206">
    <property type="entry name" value="cAMP-binding domain-like"/>
    <property type="match status" value="1"/>
</dbReference>
<dbReference type="Gene3D" id="2.30.30.190">
    <property type="entry name" value="CAP Gly-rich-like domain"/>
    <property type="match status" value="1"/>
</dbReference>
<feature type="compositionally biased region" description="Polar residues" evidence="2">
    <location>
        <begin position="1749"/>
        <end position="1758"/>
    </location>
</feature>
<dbReference type="SMART" id="SM00054">
    <property type="entry name" value="EFh"/>
    <property type="match status" value="2"/>
</dbReference>
<evidence type="ECO:0000259" key="3">
    <source>
        <dbReference type="PROSITE" id="PS50042"/>
    </source>
</evidence>
<dbReference type="OrthoDB" id="444540at2759"/>
<feature type="compositionally biased region" description="Basic and acidic residues" evidence="2">
    <location>
        <begin position="1641"/>
        <end position="1716"/>
    </location>
</feature>
<feature type="compositionally biased region" description="Low complexity" evidence="2">
    <location>
        <begin position="1725"/>
        <end position="1738"/>
    </location>
</feature>
<dbReference type="PROSITE" id="PS50222">
    <property type="entry name" value="EF_HAND_2"/>
    <property type="match status" value="2"/>
</dbReference>
<dbReference type="Pfam" id="PF02181">
    <property type="entry name" value="FH2"/>
    <property type="match status" value="1"/>
</dbReference>
<feature type="domain" description="Cyclic nucleotide-binding" evidence="3">
    <location>
        <begin position="465"/>
        <end position="549"/>
    </location>
</feature>
<feature type="region of interest" description="Disordered" evidence="2">
    <location>
        <begin position="823"/>
        <end position="877"/>
    </location>
</feature>
<dbReference type="SUPFAM" id="SSF74924">
    <property type="entry name" value="Cap-Gly domain"/>
    <property type="match status" value="1"/>
</dbReference>
<feature type="region of interest" description="Disordered" evidence="2">
    <location>
        <begin position="217"/>
        <end position="236"/>
    </location>
</feature>
<proteinExistence type="predicted"/>
<evidence type="ECO:0000256" key="2">
    <source>
        <dbReference type="SAM" id="MobiDB-lite"/>
    </source>
</evidence>
<dbReference type="Gene3D" id="1.20.58.2220">
    <property type="entry name" value="Formin, FH2 domain"/>
    <property type="match status" value="1"/>
</dbReference>
<feature type="region of interest" description="Disordered" evidence="2">
    <location>
        <begin position="1"/>
        <end position="30"/>
    </location>
</feature>
<dbReference type="InterPro" id="IPR015425">
    <property type="entry name" value="FH2_Formin"/>
</dbReference>
<protein>
    <submittedName>
        <fullName evidence="6">Uncharacterized protein</fullName>
    </submittedName>
</protein>
<dbReference type="Gene3D" id="2.60.120.10">
    <property type="entry name" value="Jelly Rolls"/>
    <property type="match status" value="1"/>
</dbReference>
<dbReference type="InterPro" id="IPR011992">
    <property type="entry name" value="EF-hand-dom_pair"/>
</dbReference>
<dbReference type="PROSITE" id="PS50042">
    <property type="entry name" value="CNMP_BINDING_3"/>
    <property type="match status" value="1"/>
</dbReference>
<feature type="domain" description="EF-hand" evidence="4">
    <location>
        <begin position="186"/>
        <end position="221"/>
    </location>
</feature>
<dbReference type="Gene3D" id="1.10.238.10">
    <property type="entry name" value="EF-hand"/>
    <property type="match status" value="1"/>
</dbReference>
<dbReference type="CDD" id="cd00051">
    <property type="entry name" value="EFh"/>
    <property type="match status" value="1"/>
</dbReference>
<dbReference type="SUPFAM" id="SSF47473">
    <property type="entry name" value="EF-hand"/>
    <property type="match status" value="1"/>
</dbReference>
<dbReference type="KEGG" id="aaf:AURANDRAFT_71167"/>
<dbReference type="InterPro" id="IPR002048">
    <property type="entry name" value="EF_hand_dom"/>
</dbReference>
<dbReference type="InterPro" id="IPR019309">
    <property type="entry name" value="WASHC3"/>
</dbReference>
<evidence type="ECO:0000256" key="1">
    <source>
        <dbReference type="ARBA" id="ARBA00022837"/>
    </source>
</evidence>
<feature type="region of interest" description="Disordered" evidence="2">
    <location>
        <begin position="1641"/>
        <end position="1764"/>
    </location>
</feature>
<dbReference type="PROSITE" id="PS50245">
    <property type="entry name" value="CAP_GLY_2"/>
    <property type="match status" value="1"/>
</dbReference>
<feature type="compositionally biased region" description="Basic and acidic residues" evidence="2">
    <location>
        <begin position="217"/>
        <end position="230"/>
    </location>
</feature>
<dbReference type="InterPro" id="IPR018490">
    <property type="entry name" value="cNMP-bd_dom_sf"/>
</dbReference>
<dbReference type="InterPro" id="IPR014710">
    <property type="entry name" value="RmlC-like_jellyroll"/>
</dbReference>
<feature type="compositionally biased region" description="Low complexity" evidence="2">
    <location>
        <begin position="2220"/>
        <end position="2229"/>
    </location>
</feature>
<dbReference type="InParanoid" id="F0Y4B8"/>
<feature type="compositionally biased region" description="Basic and acidic residues" evidence="2">
    <location>
        <begin position="737"/>
        <end position="747"/>
    </location>
</feature>
<dbReference type="RefSeq" id="XP_009034926.1">
    <property type="nucleotide sequence ID" value="XM_009036678.1"/>
</dbReference>
<dbReference type="InterPro" id="IPR018247">
    <property type="entry name" value="EF_Hand_1_Ca_BS"/>
</dbReference>
<dbReference type="GO" id="GO:0005509">
    <property type="term" value="F:calcium ion binding"/>
    <property type="evidence" value="ECO:0007669"/>
    <property type="project" value="InterPro"/>
</dbReference>
<accession>F0Y4B8</accession>
<gene>
    <name evidence="6" type="ORF">AURANDRAFT_71167</name>
</gene>
<feature type="domain" description="CAP-Gly" evidence="5">
    <location>
        <begin position="920"/>
        <end position="963"/>
    </location>
</feature>
<dbReference type="Pfam" id="PF01302">
    <property type="entry name" value="CAP_GLY"/>
    <property type="match status" value="1"/>
</dbReference>
<feature type="region of interest" description="Disordered" evidence="2">
    <location>
        <begin position="1834"/>
        <end position="1884"/>
    </location>
</feature>
<feature type="region of interest" description="Disordered" evidence="2">
    <location>
        <begin position="1437"/>
        <end position="1483"/>
    </location>
</feature>
<dbReference type="GeneID" id="20228095"/>
<feature type="compositionally biased region" description="Basic residues" evidence="2">
    <location>
        <begin position="843"/>
        <end position="852"/>
    </location>
</feature>
<feature type="compositionally biased region" description="Basic and acidic residues" evidence="2">
    <location>
        <begin position="1854"/>
        <end position="1877"/>
    </location>
</feature>
<evidence type="ECO:0000313" key="6">
    <source>
        <dbReference type="EMBL" id="EGB10095.1"/>
    </source>
</evidence>
<feature type="domain" description="EF-hand" evidence="4">
    <location>
        <begin position="149"/>
        <end position="184"/>
    </location>
</feature>
<evidence type="ECO:0000259" key="4">
    <source>
        <dbReference type="PROSITE" id="PS50222"/>
    </source>
</evidence>
<dbReference type="InterPro" id="IPR051144">
    <property type="entry name" value="Formin_homology_domain"/>
</dbReference>
<feature type="compositionally biased region" description="Basic residues" evidence="2">
    <location>
        <begin position="2205"/>
        <end position="2217"/>
    </location>
</feature>
<dbReference type="InterPro" id="IPR000938">
    <property type="entry name" value="CAP-Gly_domain"/>
</dbReference>
<feature type="compositionally biased region" description="Acidic residues" evidence="2">
    <location>
        <begin position="1444"/>
        <end position="1479"/>
    </location>
</feature>
<dbReference type="CDD" id="cd00038">
    <property type="entry name" value="CAP_ED"/>
    <property type="match status" value="1"/>
</dbReference>